<protein>
    <recommendedName>
        <fullName evidence="2">Secretion system C-terminal sorting domain-containing protein</fullName>
    </recommendedName>
</protein>
<dbReference type="NCBIfam" id="TIGR04183">
    <property type="entry name" value="Por_Secre_tail"/>
    <property type="match status" value="1"/>
</dbReference>
<dbReference type="AlphaFoldDB" id="A0A086AB45"/>
<sequence>MLLSSLSFAQNRIYAYEQTSDTFGVCLACNVQNPLNAVGDNENDYSTLTMGTVLLGGVSQTLLFPDVTSNTKLVVGIGTNDIPLTVQLLGGVTIETMNGNVSNGDMKYINSSILKLGGDTPNRATIELQPTKPYTGVKIRVSGGVLSLGGGFRIYYAYQEPVTFTAFGTANGQISLSGNVPVEDSQMTITNISGKEIYRSKINSKNIDLSTPIPEGIYILNLQTKENRIYSRKIIIK</sequence>
<dbReference type="InterPro" id="IPR026444">
    <property type="entry name" value="Secre_tail"/>
</dbReference>
<evidence type="ECO:0000313" key="4">
    <source>
        <dbReference type="Proteomes" id="UP000028705"/>
    </source>
</evidence>
<gene>
    <name evidence="3" type="ORF">IW15_00200</name>
</gene>
<evidence type="ECO:0000313" key="3">
    <source>
        <dbReference type="EMBL" id="KFF13909.1"/>
    </source>
</evidence>
<feature type="domain" description="Secretion system C-terminal sorting" evidence="2">
    <location>
        <begin position="171"/>
        <end position="236"/>
    </location>
</feature>
<name>A0A086AB45_9FLAO</name>
<comment type="caution">
    <text evidence="3">The sequence shown here is derived from an EMBL/GenBank/DDBJ whole genome shotgun (WGS) entry which is preliminary data.</text>
</comment>
<accession>A0A086AB45</accession>
<organism evidence="3 4">
    <name type="scientific">Chryseobacterium soli</name>
    <dbReference type="NCBI Taxonomy" id="445961"/>
    <lineage>
        <taxon>Bacteria</taxon>
        <taxon>Pseudomonadati</taxon>
        <taxon>Bacteroidota</taxon>
        <taxon>Flavobacteriia</taxon>
        <taxon>Flavobacteriales</taxon>
        <taxon>Weeksellaceae</taxon>
        <taxon>Chryseobacterium group</taxon>
        <taxon>Chryseobacterium</taxon>
    </lineage>
</organism>
<dbReference type="Pfam" id="PF18962">
    <property type="entry name" value="Por_Secre_tail"/>
    <property type="match status" value="1"/>
</dbReference>
<dbReference type="STRING" id="445961.IW15_00200"/>
<proteinExistence type="predicted"/>
<reference evidence="3 4" key="1">
    <citation type="submission" date="2014-07" db="EMBL/GenBank/DDBJ databases">
        <title>Genome of Chryseobacterium soli DSM 19298.</title>
        <authorList>
            <person name="Stropko S.J."/>
            <person name="Pipes S.E."/>
            <person name="Newman J."/>
        </authorList>
    </citation>
    <scope>NUCLEOTIDE SEQUENCE [LARGE SCALE GENOMIC DNA]</scope>
    <source>
        <strain evidence="3 4">DSM 19298</strain>
    </source>
</reference>
<keyword evidence="4" id="KW-1185">Reference proteome</keyword>
<dbReference type="Proteomes" id="UP000028705">
    <property type="component" value="Unassembled WGS sequence"/>
</dbReference>
<dbReference type="eggNOG" id="COG1361">
    <property type="taxonomic scope" value="Bacteria"/>
</dbReference>
<evidence type="ECO:0000259" key="2">
    <source>
        <dbReference type="Pfam" id="PF18962"/>
    </source>
</evidence>
<dbReference type="EMBL" id="JPRH01000001">
    <property type="protein sequence ID" value="KFF13909.1"/>
    <property type="molecule type" value="Genomic_DNA"/>
</dbReference>
<keyword evidence="1" id="KW-0732">Signal</keyword>
<evidence type="ECO:0000256" key="1">
    <source>
        <dbReference type="ARBA" id="ARBA00022729"/>
    </source>
</evidence>